<organism evidence="3 4">
    <name type="scientific">Porites evermanni</name>
    <dbReference type="NCBI Taxonomy" id="104178"/>
    <lineage>
        <taxon>Eukaryota</taxon>
        <taxon>Metazoa</taxon>
        <taxon>Cnidaria</taxon>
        <taxon>Anthozoa</taxon>
        <taxon>Hexacorallia</taxon>
        <taxon>Scleractinia</taxon>
        <taxon>Fungiina</taxon>
        <taxon>Poritidae</taxon>
        <taxon>Porites</taxon>
    </lineage>
</organism>
<evidence type="ECO:0000313" key="3">
    <source>
        <dbReference type="EMBL" id="CAH3145218.1"/>
    </source>
</evidence>
<keyword evidence="2" id="KW-1133">Transmembrane helix</keyword>
<evidence type="ECO:0000313" key="4">
    <source>
        <dbReference type="Proteomes" id="UP001159427"/>
    </source>
</evidence>
<dbReference type="EMBL" id="CALNXI010000887">
    <property type="protein sequence ID" value="CAH3145218.1"/>
    <property type="molecule type" value="Genomic_DNA"/>
</dbReference>
<comment type="caution">
    <text evidence="3">The sequence shown here is derived from an EMBL/GenBank/DDBJ whole genome shotgun (WGS) entry which is preliminary data.</text>
</comment>
<evidence type="ECO:0000256" key="1">
    <source>
        <dbReference type="SAM" id="MobiDB-lite"/>
    </source>
</evidence>
<keyword evidence="2" id="KW-0472">Membrane</keyword>
<feature type="transmembrane region" description="Helical" evidence="2">
    <location>
        <begin position="129"/>
        <end position="147"/>
    </location>
</feature>
<reference evidence="3 4" key="1">
    <citation type="submission" date="2022-05" db="EMBL/GenBank/DDBJ databases">
        <authorList>
            <consortium name="Genoscope - CEA"/>
            <person name="William W."/>
        </authorList>
    </citation>
    <scope>NUCLEOTIDE SEQUENCE [LARGE SCALE GENOMIC DNA]</scope>
</reference>
<dbReference type="Proteomes" id="UP001159427">
    <property type="component" value="Unassembled WGS sequence"/>
</dbReference>
<accession>A0ABN8PJQ0</accession>
<name>A0ABN8PJQ0_9CNID</name>
<protein>
    <submittedName>
        <fullName evidence="3">Uncharacterized protein</fullName>
    </submittedName>
</protein>
<feature type="region of interest" description="Disordered" evidence="1">
    <location>
        <begin position="1"/>
        <end position="28"/>
    </location>
</feature>
<proteinExistence type="predicted"/>
<sequence length="211" mass="24439">LVRELKEKQRKLSRHSMTSKTNGPHRRYNKSEYQECTCKMDKSLNRGMLNKFESRKICVAGYQCHNSDFDFCIAEHSKLPVIKICSDEGRDDCQQLKPKGTEASFGTTVITAPILFIISILFSRVTVNVLVFVVRVVLFHLTVYVVTRYMYDAVRRYFALSAGFVLECFDGSEVTRREVNELVVQKENCVVGEIKEVELRSRRGKFIYNRT</sequence>
<feature type="non-terminal residue" evidence="3">
    <location>
        <position position="211"/>
    </location>
</feature>
<feature type="non-terminal residue" evidence="3">
    <location>
        <position position="1"/>
    </location>
</feature>
<evidence type="ECO:0000256" key="2">
    <source>
        <dbReference type="SAM" id="Phobius"/>
    </source>
</evidence>
<keyword evidence="2" id="KW-0812">Transmembrane</keyword>
<keyword evidence="4" id="KW-1185">Reference proteome</keyword>
<feature type="transmembrane region" description="Helical" evidence="2">
    <location>
        <begin position="103"/>
        <end position="123"/>
    </location>
</feature>
<gene>
    <name evidence="3" type="ORF">PEVE_00043421</name>
</gene>